<comment type="caution">
    <text evidence="1">The sequence shown here is derived from an EMBL/GenBank/DDBJ whole genome shotgun (WGS) entry which is preliminary data.</text>
</comment>
<reference evidence="1" key="1">
    <citation type="submission" date="2021-06" db="EMBL/GenBank/DDBJ databases">
        <authorList>
            <person name="Kallberg Y."/>
            <person name="Tangrot J."/>
            <person name="Rosling A."/>
        </authorList>
    </citation>
    <scope>NUCLEOTIDE SEQUENCE</scope>
    <source>
        <strain evidence="1">FL130A</strain>
    </source>
</reference>
<gene>
    <name evidence="1" type="ORF">ALEPTO_LOCUS5644</name>
</gene>
<proteinExistence type="predicted"/>
<evidence type="ECO:0000313" key="1">
    <source>
        <dbReference type="EMBL" id="CAG8546015.1"/>
    </source>
</evidence>
<sequence>MESIKHHSQEQIIQLLEHQKTKSPLESIINWGQTLNIVEPSNITINNPVPVNNELSNFNSRLIACPQRDSLCFTKFFKELREKENITNSIQNTSTKRHATLISSPQFILNMLENK</sequence>
<name>A0A9N9AV01_9GLOM</name>
<protein>
    <submittedName>
        <fullName evidence="1">5996_t:CDS:1</fullName>
    </submittedName>
</protein>
<dbReference type="AlphaFoldDB" id="A0A9N9AV01"/>
<organism evidence="1 2">
    <name type="scientific">Ambispora leptoticha</name>
    <dbReference type="NCBI Taxonomy" id="144679"/>
    <lineage>
        <taxon>Eukaryota</taxon>
        <taxon>Fungi</taxon>
        <taxon>Fungi incertae sedis</taxon>
        <taxon>Mucoromycota</taxon>
        <taxon>Glomeromycotina</taxon>
        <taxon>Glomeromycetes</taxon>
        <taxon>Archaeosporales</taxon>
        <taxon>Ambisporaceae</taxon>
        <taxon>Ambispora</taxon>
    </lineage>
</organism>
<keyword evidence="2" id="KW-1185">Reference proteome</keyword>
<dbReference type="EMBL" id="CAJVPS010001644">
    <property type="protein sequence ID" value="CAG8546015.1"/>
    <property type="molecule type" value="Genomic_DNA"/>
</dbReference>
<feature type="non-terminal residue" evidence="1">
    <location>
        <position position="115"/>
    </location>
</feature>
<dbReference type="OrthoDB" id="10506176at2759"/>
<evidence type="ECO:0000313" key="2">
    <source>
        <dbReference type="Proteomes" id="UP000789508"/>
    </source>
</evidence>
<accession>A0A9N9AV01</accession>
<dbReference type="Proteomes" id="UP000789508">
    <property type="component" value="Unassembled WGS sequence"/>
</dbReference>